<protein>
    <submittedName>
        <fullName evidence="2">Uncharacterized protein</fullName>
    </submittedName>
</protein>
<organism evidence="2">
    <name type="scientific">marine sediment metagenome</name>
    <dbReference type="NCBI Taxonomy" id="412755"/>
    <lineage>
        <taxon>unclassified sequences</taxon>
        <taxon>metagenomes</taxon>
        <taxon>ecological metagenomes</taxon>
    </lineage>
</organism>
<dbReference type="AlphaFoldDB" id="A0A0F9JN67"/>
<comment type="caution">
    <text evidence="2">The sequence shown here is derived from an EMBL/GenBank/DDBJ whole genome shotgun (WGS) entry which is preliminary data.</text>
</comment>
<feature type="non-terminal residue" evidence="2">
    <location>
        <position position="1"/>
    </location>
</feature>
<evidence type="ECO:0000313" key="2">
    <source>
        <dbReference type="EMBL" id="KKM07141.1"/>
    </source>
</evidence>
<sequence>YGGEMVSTGHYQRPPGRAGLTGRGDSDTGSIPVASIY</sequence>
<proteinExistence type="predicted"/>
<feature type="region of interest" description="Disordered" evidence="1">
    <location>
        <begin position="1"/>
        <end position="37"/>
    </location>
</feature>
<evidence type="ECO:0000256" key="1">
    <source>
        <dbReference type="SAM" id="MobiDB-lite"/>
    </source>
</evidence>
<name>A0A0F9JN67_9ZZZZ</name>
<dbReference type="EMBL" id="LAZR01015837">
    <property type="protein sequence ID" value="KKM07141.1"/>
    <property type="molecule type" value="Genomic_DNA"/>
</dbReference>
<reference evidence="2" key="1">
    <citation type="journal article" date="2015" name="Nature">
        <title>Complex archaea that bridge the gap between prokaryotes and eukaryotes.</title>
        <authorList>
            <person name="Spang A."/>
            <person name="Saw J.H."/>
            <person name="Jorgensen S.L."/>
            <person name="Zaremba-Niedzwiedzka K."/>
            <person name="Martijn J."/>
            <person name="Lind A.E."/>
            <person name="van Eijk R."/>
            <person name="Schleper C."/>
            <person name="Guy L."/>
            <person name="Ettema T.J."/>
        </authorList>
    </citation>
    <scope>NUCLEOTIDE SEQUENCE</scope>
</reference>
<accession>A0A0F9JN67</accession>
<gene>
    <name evidence="2" type="ORF">LCGC14_1737000</name>
</gene>